<dbReference type="OMA" id="HNGATRS"/>
<dbReference type="OrthoDB" id="3256525at2759"/>
<gene>
    <name evidence="1" type="ORF">SCHCODRAFT_45808</name>
</gene>
<dbReference type="HOGENOM" id="CLU_038856_0_0_1"/>
<dbReference type="Proteomes" id="UP000007431">
    <property type="component" value="Unassembled WGS sequence"/>
</dbReference>
<proteinExistence type="predicted"/>
<protein>
    <submittedName>
        <fullName evidence="1">Uncharacterized protein</fullName>
    </submittedName>
</protein>
<dbReference type="RefSeq" id="XP_003037382.1">
    <property type="nucleotide sequence ID" value="XM_003037336.1"/>
</dbReference>
<evidence type="ECO:0000313" key="1">
    <source>
        <dbReference type="EMBL" id="EFJ02480.1"/>
    </source>
</evidence>
<sequence length="390" mass="43934">MTHSGPLPPELWLEIFEWCFSSPTCQDVSSDEYTPFQALHDDRMHVRTKAAVSLVCRQWRALTIAILYRDVHILPSSAHALRDALCESPCGGPEGYGQWVRRVVLPYTSTITRSSAPLQAVEILRRCPRVEVLVRPRYATSGPIGFEFEADMVPFHTLRRLDWWGNSEAERSGGLNSLGNVLSHAPGLRYLFIGGIMGLSPAGMQPPELVLPHLVTLRLNVINGLLMNKLCTRWSLPQLRHIVLDSPLVGADVRALWDTFGQQLTTVEFGAHARFVMTDMVTPCLRACPNIREFNYHVFFTTPPDPDLRHDALEVVGLHGAADQLIGEGQMVWTHFRLHLGIFTKENFPSLRRIVLAGDEWRTLSKKPGFLVMLRDLSRGNSAIRDLLVY</sequence>
<dbReference type="SUPFAM" id="SSF52047">
    <property type="entry name" value="RNI-like"/>
    <property type="match status" value="1"/>
</dbReference>
<dbReference type="EMBL" id="GL377302">
    <property type="protein sequence ID" value="EFJ02480.1"/>
    <property type="molecule type" value="Genomic_DNA"/>
</dbReference>
<dbReference type="eggNOG" id="ENOG502SNK0">
    <property type="taxonomic scope" value="Eukaryota"/>
</dbReference>
<dbReference type="AlphaFoldDB" id="D8PR86"/>
<dbReference type="GeneID" id="9592399"/>
<name>D8PR86_SCHCM</name>
<accession>D8PR86</accession>
<dbReference type="InParanoid" id="D8PR86"/>
<organism evidence="2">
    <name type="scientific">Schizophyllum commune (strain H4-8 / FGSC 9210)</name>
    <name type="common">Split gill fungus</name>
    <dbReference type="NCBI Taxonomy" id="578458"/>
    <lineage>
        <taxon>Eukaryota</taxon>
        <taxon>Fungi</taxon>
        <taxon>Dikarya</taxon>
        <taxon>Basidiomycota</taxon>
        <taxon>Agaricomycotina</taxon>
        <taxon>Agaricomycetes</taxon>
        <taxon>Agaricomycetidae</taxon>
        <taxon>Agaricales</taxon>
        <taxon>Schizophyllaceae</taxon>
        <taxon>Schizophyllum</taxon>
    </lineage>
</organism>
<keyword evidence="2" id="KW-1185">Reference proteome</keyword>
<dbReference type="KEGG" id="scm:SCHCO_02610979"/>
<evidence type="ECO:0000313" key="2">
    <source>
        <dbReference type="Proteomes" id="UP000007431"/>
    </source>
</evidence>
<dbReference type="VEuPathDB" id="FungiDB:SCHCODRAFT_02610979"/>
<reference evidence="1 2" key="1">
    <citation type="journal article" date="2010" name="Nat. Biotechnol.">
        <title>Genome sequence of the model mushroom Schizophyllum commune.</title>
        <authorList>
            <person name="Ohm R.A."/>
            <person name="de Jong J.F."/>
            <person name="Lugones L.G."/>
            <person name="Aerts A."/>
            <person name="Kothe E."/>
            <person name="Stajich J.E."/>
            <person name="de Vries R.P."/>
            <person name="Record E."/>
            <person name="Levasseur A."/>
            <person name="Baker S.E."/>
            <person name="Bartholomew K.A."/>
            <person name="Coutinho P.M."/>
            <person name="Erdmann S."/>
            <person name="Fowler T.J."/>
            <person name="Gathman A.C."/>
            <person name="Lombard V."/>
            <person name="Henrissat B."/>
            <person name="Knabe N."/>
            <person name="Kuees U."/>
            <person name="Lilly W.W."/>
            <person name="Lindquist E."/>
            <person name="Lucas S."/>
            <person name="Magnuson J.K."/>
            <person name="Piumi F."/>
            <person name="Raudaskoski M."/>
            <person name="Salamov A."/>
            <person name="Schmutz J."/>
            <person name="Schwarze F.W.M.R."/>
            <person name="vanKuyk P.A."/>
            <person name="Horton J.S."/>
            <person name="Grigoriev I.V."/>
            <person name="Woesten H.A.B."/>
        </authorList>
    </citation>
    <scope>NUCLEOTIDE SEQUENCE [LARGE SCALE GENOMIC DNA]</scope>
    <source>
        <strain evidence="2">H4-8 / FGSC 9210</strain>
    </source>
</reference>